<dbReference type="EMBL" id="JAJFAZ020000002">
    <property type="protein sequence ID" value="KAI5342003.1"/>
    <property type="molecule type" value="Genomic_DNA"/>
</dbReference>
<evidence type="ECO:0000313" key="2">
    <source>
        <dbReference type="Proteomes" id="UP001054821"/>
    </source>
</evidence>
<name>A0AAD4WEH2_PRUDU</name>
<sequence length="79" mass="8894">MAINSATPLPSLNQYYVWDMLKFGQRYRVQYCVHSGPYFAAQAQLPQVGIVIAWHAGCNIIPQVAQAQLLYVHSAMQNL</sequence>
<organism evidence="1 2">
    <name type="scientific">Prunus dulcis</name>
    <name type="common">Almond</name>
    <name type="synonym">Amygdalus dulcis</name>
    <dbReference type="NCBI Taxonomy" id="3755"/>
    <lineage>
        <taxon>Eukaryota</taxon>
        <taxon>Viridiplantae</taxon>
        <taxon>Streptophyta</taxon>
        <taxon>Embryophyta</taxon>
        <taxon>Tracheophyta</taxon>
        <taxon>Spermatophyta</taxon>
        <taxon>Magnoliopsida</taxon>
        <taxon>eudicotyledons</taxon>
        <taxon>Gunneridae</taxon>
        <taxon>Pentapetalae</taxon>
        <taxon>rosids</taxon>
        <taxon>fabids</taxon>
        <taxon>Rosales</taxon>
        <taxon>Rosaceae</taxon>
        <taxon>Amygdaloideae</taxon>
        <taxon>Amygdaleae</taxon>
        <taxon>Prunus</taxon>
    </lineage>
</organism>
<dbReference type="AlphaFoldDB" id="A0AAD4WEH2"/>
<reference evidence="1 2" key="1">
    <citation type="journal article" date="2022" name="G3 (Bethesda)">
        <title>Whole-genome sequence and methylome profiling of the almond [Prunus dulcis (Mill.) D.A. Webb] cultivar 'Nonpareil'.</title>
        <authorList>
            <person name="D'Amico-Willman K.M."/>
            <person name="Ouma W.Z."/>
            <person name="Meulia T."/>
            <person name="Sideli G.M."/>
            <person name="Gradziel T.M."/>
            <person name="Fresnedo-Ramirez J."/>
        </authorList>
    </citation>
    <scope>NUCLEOTIDE SEQUENCE [LARGE SCALE GENOMIC DNA]</scope>
    <source>
        <strain evidence="1">Clone GOH B32 T37-40</strain>
    </source>
</reference>
<comment type="caution">
    <text evidence="1">The sequence shown here is derived from an EMBL/GenBank/DDBJ whole genome shotgun (WGS) entry which is preliminary data.</text>
</comment>
<proteinExistence type="predicted"/>
<accession>A0AAD4WEH2</accession>
<gene>
    <name evidence="1" type="ORF">L3X38_009878</name>
</gene>
<protein>
    <submittedName>
        <fullName evidence="1">Uncharacterized protein</fullName>
    </submittedName>
</protein>
<dbReference type="Proteomes" id="UP001054821">
    <property type="component" value="Chromosome 2"/>
</dbReference>
<keyword evidence="2" id="KW-1185">Reference proteome</keyword>
<evidence type="ECO:0000313" key="1">
    <source>
        <dbReference type="EMBL" id="KAI5342003.1"/>
    </source>
</evidence>